<dbReference type="Proteomes" id="UP000831327">
    <property type="component" value="Chromosome"/>
</dbReference>
<feature type="chain" id="PRO_5047083143" description="Multidrug resistance protein MdtA-like C-terminal permuted SH3 domain-containing protein" evidence="3">
    <location>
        <begin position="29"/>
        <end position="571"/>
    </location>
</feature>
<keyword evidence="6" id="KW-1185">Reference proteome</keyword>
<keyword evidence="2" id="KW-0812">Transmembrane</keyword>
<dbReference type="Pfam" id="PF25967">
    <property type="entry name" value="RND-MFP_C"/>
    <property type="match status" value="1"/>
</dbReference>
<dbReference type="Gene3D" id="2.40.420.20">
    <property type="match status" value="1"/>
</dbReference>
<gene>
    <name evidence="5" type="ORF">Rmf_15730</name>
</gene>
<dbReference type="InterPro" id="IPR051909">
    <property type="entry name" value="MFP_Cation_Efflux"/>
</dbReference>
<keyword evidence="1" id="KW-0813">Transport</keyword>
<accession>A0ABN6P208</accession>
<dbReference type="PANTHER" id="PTHR30097:SF4">
    <property type="entry name" value="SLR6042 PROTEIN"/>
    <property type="match status" value="1"/>
</dbReference>
<keyword evidence="2" id="KW-0472">Membrane</keyword>
<feature type="domain" description="Multidrug resistance protein MdtA-like C-terminal permuted SH3" evidence="4">
    <location>
        <begin position="506"/>
        <end position="563"/>
    </location>
</feature>
<evidence type="ECO:0000256" key="1">
    <source>
        <dbReference type="ARBA" id="ARBA00022448"/>
    </source>
</evidence>
<evidence type="ECO:0000256" key="2">
    <source>
        <dbReference type="SAM" id="Phobius"/>
    </source>
</evidence>
<keyword evidence="2" id="KW-1133">Transmembrane helix</keyword>
<evidence type="ECO:0000259" key="4">
    <source>
        <dbReference type="Pfam" id="PF25967"/>
    </source>
</evidence>
<evidence type="ECO:0000313" key="5">
    <source>
        <dbReference type="EMBL" id="BDG71644.1"/>
    </source>
</evidence>
<evidence type="ECO:0000256" key="3">
    <source>
        <dbReference type="SAM" id="SignalP"/>
    </source>
</evidence>
<organism evidence="5 6">
    <name type="scientific">Roseomonas fluvialis</name>
    <dbReference type="NCBI Taxonomy" id="1750527"/>
    <lineage>
        <taxon>Bacteria</taxon>
        <taxon>Pseudomonadati</taxon>
        <taxon>Pseudomonadota</taxon>
        <taxon>Alphaproteobacteria</taxon>
        <taxon>Acetobacterales</taxon>
        <taxon>Roseomonadaceae</taxon>
        <taxon>Roseomonas</taxon>
    </lineage>
</organism>
<keyword evidence="3" id="KW-0732">Signal</keyword>
<feature type="transmembrane region" description="Helical" evidence="2">
    <location>
        <begin position="161"/>
        <end position="181"/>
    </location>
</feature>
<dbReference type="RefSeq" id="WP_244458894.1">
    <property type="nucleotide sequence ID" value="NZ_AP025637.1"/>
</dbReference>
<protein>
    <recommendedName>
        <fullName evidence="4">Multidrug resistance protein MdtA-like C-terminal permuted SH3 domain-containing protein</fullName>
    </recommendedName>
</protein>
<name>A0ABN6P208_9PROT</name>
<evidence type="ECO:0000313" key="6">
    <source>
        <dbReference type="Proteomes" id="UP000831327"/>
    </source>
</evidence>
<feature type="signal peptide" evidence="3">
    <location>
        <begin position="1"/>
        <end position="28"/>
    </location>
</feature>
<proteinExistence type="predicted"/>
<dbReference type="EMBL" id="AP025637">
    <property type="protein sequence ID" value="BDG71644.1"/>
    <property type="molecule type" value="Genomic_DNA"/>
</dbReference>
<dbReference type="PANTHER" id="PTHR30097">
    <property type="entry name" value="CATION EFFLUX SYSTEM PROTEIN CUSB"/>
    <property type="match status" value="1"/>
</dbReference>
<reference evidence="5 6" key="1">
    <citation type="journal article" date="2016" name="Microbes Environ.">
        <title>Phylogenetically diverse aerobic anoxygenic phototrophic bacteria isolated from epilithic biofilms in Tama river, Japan.</title>
        <authorList>
            <person name="Hirose S."/>
            <person name="Matsuura K."/>
            <person name="Haruta S."/>
        </authorList>
    </citation>
    <scope>NUCLEOTIDE SEQUENCE [LARGE SCALE GENOMIC DNA]</scope>
    <source>
        <strain evidence="5 6">S08</strain>
    </source>
</reference>
<sequence>MKRATYLFRRLVATAALALLVAAPPALAHPGHGDEPPPPANAAPRAIAHSDIFDLVGVLGPDARLWLYLDRYSSAEPIDNAEISATLDGQPVQVTRSAEATYVVSHPLLGQAGPRSLIFTITAGSDVDLLPLEIEVPAVATAAAAAPGWRETAIRAAVEPMVWAAGLALLLLGVLVGRVAAPRNLPPLVAADTVPLKPRVEPALETPHKAAAGGVPARAAAAPMALVLALVALPVLAQPLDQPRRQPDGSVFVPKPTQRLLGVRATIVDRADAPVSLQLVGQVIADPNASGRVQAPQAGRVESPEGGFPALGSRVERGQTLAYVVPVLGAQERSGVQATLAELDSQIGIAQQRTQRLAGLAGSVSTREIAEARAELDGLRARRAAVAEGLNGRLAVQATASGFISVAAALGGQIVDAREPLFEIVEPTRLWVEAVAYDGGMVADIAGARATTSAGLTLDLAFIGRGLALRQQAVPLQFRIVNASPGLSVGTPVTVTVQTNRRAAGIVLPGEAVIRSAEGPPIVFEMTTAERFVPRPVRVQPLDGRNVLVLAGLDSGKRVVTEAASLIAQIR</sequence>
<dbReference type="InterPro" id="IPR058627">
    <property type="entry name" value="MdtA-like_C"/>
</dbReference>